<reference evidence="9 10" key="1">
    <citation type="journal article" date="2012" name="J. Bacteriol.">
        <title>Complete genome sequences of Methylophaga sp. strain JAM1 and Methylophaga sp. strain JAM7.</title>
        <authorList>
            <person name="Villeneuve C."/>
            <person name="Martineau C."/>
            <person name="Mauffrey F."/>
            <person name="Villemur R."/>
        </authorList>
    </citation>
    <scope>NUCLEOTIDE SEQUENCE [LARGE SCALE GENOMIC DNA]</scope>
    <source>
        <strain evidence="9 10">JAM1</strain>
    </source>
</reference>
<feature type="transmembrane region" description="Helical" evidence="8">
    <location>
        <begin position="125"/>
        <end position="149"/>
    </location>
</feature>
<evidence type="ECO:0000256" key="6">
    <source>
        <dbReference type="ARBA" id="ARBA00022989"/>
    </source>
</evidence>
<evidence type="ECO:0000313" key="10">
    <source>
        <dbReference type="Proteomes" id="UP000009144"/>
    </source>
</evidence>
<evidence type="ECO:0000256" key="8">
    <source>
        <dbReference type="SAM" id="Phobius"/>
    </source>
</evidence>
<protein>
    <submittedName>
        <fullName evidence="9">Permease</fullName>
    </submittedName>
</protein>
<evidence type="ECO:0000256" key="5">
    <source>
        <dbReference type="ARBA" id="ARBA00022692"/>
    </source>
</evidence>
<dbReference type="OrthoDB" id="5291198at2"/>
<evidence type="ECO:0000256" key="4">
    <source>
        <dbReference type="ARBA" id="ARBA00022475"/>
    </source>
</evidence>
<evidence type="ECO:0000256" key="3">
    <source>
        <dbReference type="ARBA" id="ARBA00022448"/>
    </source>
</evidence>
<feature type="transmembrane region" description="Helical" evidence="8">
    <location>
        <begin position="161"/>
        <end position="180"/>
    </location>
</feature>
<evidence type="ECO:0000256" key="7">
    <source>
        <dbReference type="ARBA" id="ARBA00023136"/>
    </source>
</evidence>
<keyword evidence="5 8" id="KW-0812">Transmembrane</keyword>
<dbReference type="KEGG" id="mej:Q7A_1935"/>
<dbReference type="InterPro" id="IPR038770">
    <property type="entry name" value="Na+/solute_symporter_sf"/>
</dbReference>
<dbReference type="Pfam" id="PF03547">
    <property type="entry name" value="Mem_trans"/>
    <property type="match status" value="1"/>
</dbReference>
<feature type="transmembrane region" description="Helical" evidence="8">
    <location>
        <begin position="251"/>
        <end position="271"/>
    </location>
</feature>
<dbReference type="eggNOG" id="COG0679">
    <property type="taxonomic scope" value="Bacteria"/>
</dbReference>
<keyword evidence="4" id="KW-1003">Cell membrane</keyword>
<feature type="transmembrane region" description="Helical" evidence="8">
    <location>
        <begin position="280"/>
        <end position="302"/>
    </location>
</feature>
<name>I1XK33_METNJ</name>
<keyword evidence="7 8" id="KW-0472">Membrane</keyword>
<evidence type="ECO:0000313" key="9">
    <source>
        <dbReference type="EMBL" id="AFI84752.1"/>
    </source>
</evidence>
<dbReference type="PANTHER" id="PTHR36838:SF3">
    <property type="entry name" value="TRANSPORTER AUXIN EFFLUX CARRIER EC FAMILY"/>
    <property type="match status" value="1"/>
</dbReference>
<dbReference type="GO" id="GO:0005886">
    <property type="term" value="C:plasma membrane"/>
    <property type="evidence" value="ECO:0007669"/>
    <property type="project" value="UniProtKB-SubCell"/>
</dbReference>
<gene>
    <name evidence="9" type="ordered locus">Q7A_1935</name>
</gene>
<feature type="transmembrane region" description="Helical" evidence="8">
    <location>
        <begin position="64"/>
        <end position="83"/>
    </location>
</feature>
<dbReference type="Proteomes" id="UP000009144">
    <property type="component" value="Chromosome"/>
</dbReference>
<reference evidence="9 10" key="2">
    <citation type="journal article" date="2013" name="Int. J. Syst. Evol. Microbiol.">
        <title>Methylophaga nitratireducenticrescens sp. nov. and Methylophaga frappieri sp. nov., isolated from the biofilm of the methanol-fed denitrification system treating the seawater at the Montreal Biodome.</title>
        <authorList>
            <person name="Villeneuve C."/>
            <person name="Martineau C."/>
            <person name="Mauffrey F."/>
            <person name="Villemur R."/>
        </authorList>
    </citation>
    <scope>NUCLEOTIDE SEQUENCE [LARGE SCALE GENOMIC DNA]</scope>
    <source>
        <strain evidence="9 10">JAM1</strain>
    </source>
</reference>
<comment type="similarity">
    <text evidence="2">Belongs to the auxin efflux carrier (TC 2.A.69) family.</text>
</comment>
<dbReference type="EMBL" id="CP003390">
    <property type="protein sequence ID" value="AFI84752.1"/>
    <property type="molecule type" value="Genomic_DNA"/>
</dbReference>
<feature type="transmembrane region" description="Helical" evidence="8">
    <location>
        <begin position="186"/>
        <end position="207"/>
    </location>
</feature>
<accession>I1XK33</accession>
<organism evidence="9 10">
    <name type="scientific">Methylophaga nitratireducenticrescens</name>
    <dbReference type="NCBI Taxonomy" id="754476"/>
    <lineage>
        <taxon>Bacteria</taxon>
        <taxon>Pseudomonadati</taxon>
        <taxon>Pseudomonadota</taxon>
        <taxon>Gammaproteobacteria</taxon>
        <taxon>Thiotrichales</taxon>
        <taxon>Piscirickettsiaceae</taxon>
        <taxon>Methylophaga</taxon>
    </lineage>
</organism>
<comment type="subcellular location">
    <subcellularLocation>
        <location evidence="1">Cell membrane</location>
        <topology evidence="1">Multi-pass membrane protein</topology>
    </subcellularLocation>
</comment>
<dbReference type="STRING" id="754476.Q7A_1935"/>
<keyword evidence="10" id="KW-1185">Reference proteome</keyword>
<evidence type="ECO:0000256" key="2">
    <source>
        <dbReference type="ARBA" id="ARBA00010145"/>
    </source>
</evidence>
<feature type="transmembrane region" description="Helical" evidence="8">
    <location>
        <begin position="6"/>
        <end position="22"/>
    </location>
</feature>
<dbReference type="PATRIC" id="fig|754476.3.peg.1913"/>
<evidence type="ECO:0000256" key="1">
    <source>
        <dbReference type="ARBA" id="ARBA00004651"/>
    </source>
</evidence>
<dbReference type="AlphaFoldDB" id="I1XK33"/>
<sequence>MFMVLAQMAVLIACGALWQALAPRHIPALAHRRALTDLVFYILLPAMVIDVIWQAPLDITSMKISLLAMSGLATAALSIWLVLKVIPVTNAQKGALILAATFPNVTYLGLPVLDQVLGSWSNAIILQYDLFACTPVLMTVGMLVAEYYGSHDQSAHPLKSMLKIPPLWAVTIAVLLNLLNVERPEFIHSALQTLSGGVVPLMLIALGMSIRWQSLRLNLLPLLLPVAAITLFMAPAGVWLLTQVLSLPTDIMTTVILSAAMPTMVFGIVICERYGLDTSLYAAAVTLTTVLCMASLPLWFYWIN</sequence>
<dbReference type="HOGENOM" id="CLU_056175_5_2_6"/>
<dbReference type="InterPro" id="IPR004776">
    <property type="entry name" value="Mem_transp_PIN-like"/>
</dbReference>
<keyword evidence="6 8" id="KW-1133">Transmembrane helix</keyword>
<dbReference type="GO" id="GO:0055085">
    <property type="term" value="P:transmembrane transport"/>
    <property type="evidence" value="ECO:0007669"/>
    <property type="project" value="InterPro"/>
</dbReference>
<feature type="transmembrane region" description="Helical" evidence="8">
    <location>
        <begin position="95"/>
        <end position="113"/>
    </location>
</feature>
<feature type="transmembrane region" description="Helical" evidence="8">
    <location>
        <begin position="219"/>
        <end position="239"/>
    </location>
</feature>
<dbReference type="Gene3D" id="1.20.1530.20">
    <property type="match status" value="1"/>
</dbReference>
<keyword evidence="3" id="KW-0813">Transport</keyword>
<feature type="transmembrane region" description="Helical" evidence="8">
    <location>
        <begin position="34"/>
        <end position="52"/>
    </location>
</feature>
<dbReference type="PANTHER" id="PTHR36838">
    <property type="entry name" value="AUXIN EFFLUX CARRIER FAMILY PROTEIN"/>
    <property type="match status" value="1"/>
</dbReference>
<proteinExistence type="inferred from homology"/>